<organism evidence="2 3">
    <name type="scientific">Bacillus timonensis</name>
    <dbReference type="NCBI Taxonomy" id="1033734"/>
    <lineage>
        <taxon>Bacteria</taxon>
        <taxon>Bacillati</taxon>
        <taxon>Bacillota</taxon>
        <taxon>Bacilli</taxon>
        <taxon>Bacillales</taxon>
        <taxon>Bacillaceae</taxon>
        <taxon>Bacillus</taxon>
    </lineage>
</organism>
<comment type="caution">
    <text evidence="2">The sequence shown here is derived from an EMBL/GenBank/DDBJ whole genome shotgun (WGS) entry which is preliminary data.</text>
</comment>
<dbReference type="EMBL" id="SLUB01000054">
    <property type="protein sequence ID" value="THE10087.1"/>
    <property type="molecule type" value="Genomic_DNA"/>
</dbReference>
<sequence length="78" mass="8457">MNARIMECVPKAYLGRAIAVWTAISLLLQAVLSIGLGRLMDQTSANLGFASLVIVMALGLSLAVYSNRKERLSKHINL</sequence>
<keyword evidence="1" id="KW-1133">Transmembrane helix</keyword>
<dbReference type="AlphaFoldDB" id="A0A4S3PKU5"/>
<feature type="transmembrane region" description="Helical" evidence="1">
    <location>
        <begin position="43"/>
        <end position="65"/>
    </location>
</feature>
<dbReference type="OrthoDB" id="9775268at2"/>
<keyword evidence="1" id="KW-0812">Transmembrane</keyword>
<evidence type="ECO:0000313" key="2">
    <source>
        <dbReference type="EMBL" id="THE10087.1"/>
    </source>
</evidence>
<evidence type="ECO:0000313" key="3">
    <source>
        <dbReference type="Proteomes" id="UP000306477"/>
    </source>
</evidence>
<dbReference type="RefSeq" id="WP_136381333.1">
    <property type="nucleotide sequence ID" value="NZ_SLUB01000054.1"/>
</dbReference>
<protein>
    <recommendedName>
        <fullName evidence="4">MFS transporter</fullName>
    </recommendedName>
</protein>
<evidence type="ECO:0008006" key="4">
    <source>
        <dbReference type="Google" id="ProtNLM"/>
    </source>
</evidence>
<dbReference type="InterPro" id="IPR036259">
    <property type="entry name" value="MFS_trans_sf"/>
</dbReference>
<evidence type="ECO:0000256" key="1">
    <source>
        <dbReference type="SAM" id="Phobius"/>
    </source>
</evidence>
<proteinExistence type="predicted"/>
<dbReference type="Proteomes" id="UP000306477">
    <property type="component" value="Unassembled WGS sequence"/>
</dbReference>
<keyword evidence="3" id="KW-1185">Reference proteome</keyword>
<accession>A0A4S3PKU5</accession>
<keyword evidence="1" id="KW-0472">Membrane</keyword>
<name>A0A4S3PKU5_9BACI</name>
<reference evidence="2 3" key="1">
    <citation type="journal article" date="2019" name="Indoor Air">
        <title>Impacts of indoor surface finishes on bacterial viability.</title>
        <authorList>
            <person name="Hu J."/>
            <person name="Maamar S.B."/>
            <person name="Glawe A.J."/>
            <person name="Gottel N."/>
            <person name="Gilbert J.A."/>
            <person name="Hartmann E.M."/>
        </authorList>
    </citation>
    <scope>NUCLEOTIDE SEQUENCE [LARGE SCALE GENOMIC DNA]</scope>
    <source>
        <strain evidence="2 3">AF060A6</strain>
    </source>
</reference>
<dbReference type="SUPFAM" id="SSF103473">
    <property type="entry name" value="MFS general substrate transporter"/>
    <property type="match status" value="1"/>
</dbReference>
<gene>
    <name evidence="2" type="ORF">E1I69_20035</name>
</gene>